<keyword evidence="6" id="KW-1185">Reference proteome</keyword>
<evidence type="ECO:0000259" key="4">
    <source>
        <dbReference type="PROSITE" id="PS01124"/>
    </source>
</evidence>
<keyword evidence="1" id="KW-0805">Transcription regulation</keyword>
<dbReference type="Proteomes" id="UP001524502">
    <property type="component" value="Unassembled WGS sequence"/>
</dbReference>
<evidence type="ECO:0000256" key="3">
    <source>
        <dbReference type="ARBA" id="ARBA00023163"/>
    </source>
</evidence>
<keyword evidence="3" id="KW-0804">Transcription</keyword>
<dbReference type="InterPro" id="IPR018060">
    <property type="entry name" value="HTH_AraC"/>
</dbReference>
<accession>A0ABT1RRQ5</accession>
<reference evidence="5 6" key="1">
    <citation type="submission" date="2022-06" db="EMBL/GenBank/DDBJ databases">
        <title>Isolation of gut microbiota from human fecal samples.</title>
        <authorList>
            <person name="Pamer E.G."/>
            <person name="Barat B."/>
            <person name="Waligurski E."/>
            <person name="Medina S."/>
            <person name="Paddock L."/>
            <person name="Mostad J."/>
        </authorList>
    </citation>
    <scope>NUCLEOTIDE SEQUENCE [LARGE SCALE GENOMIC DNA]</scope>
    <source>
        <strain evidence="5 6">SL.3.17</strain>
    </source>
</reference>
<keyword evidence="2" id="KW-0238">DNA-binding</keyword>
<dbReference type="Pfam" id="PF12833">
    <property type="entry name" value="HTH_18"/>
    <property type="match status" value="1"/>
</dbReference>
<evidence type="ECO:0000313" key="6">
    <source>
        <dbReference type="Proteomes" id="UP001524502"/>
    </source>
</evidence>
<dbReference type="SUPFAM" id="SSF46689">
    <property type="entry name" value="Homeodomain-like"/>
    <property type="match status" value="1"/>
</dbReference>
<dbReference type="PANTHER" id="PTHR43280">
    <property type="entry name" value="ARAC-FAMILY TRANSCRIPTIONAL REGULATOR"/>
    <property type="match status" value="1"/>
</dbReference>
<dbReference type="EMBL" id="JANFXK010000017">
    <property type="protein sequence ID" value="MCQ4637853.1"/>
    <property type="molecule type" value="Genomic_DNA"/>
</dbReference>
<gene>
    <name evidence="5" type="ORF">NE619_14050</name>
</gene>
<protein>
    <submittedName>
        <fullName evidence="5">AraC family transcriptional regulator</fullName>
    </submittedName>
</protein>
<dbReference type="Gene3D" id="2.60.120.10">
    <property type="entry name" value="Jelly Rolls"/>
    <property type="match status" value="1"/>
</dbReference>
<sequence>MNMHTYAQEETITYERNTPFEIKLCNLKHINPHYHTKELELVFCLKGSVDLSTGHQHVTLQAGQLFSVDCRDIHLLSSAADNLTLIFHLNLTELEVAWDYLQYVYFACESCHCFPYQRQAAAWIEGALFTLAYTHYSQTAVSEEEHFRLANKMVQILLKYFNWYNYENRDSYINADLYDRFHRIMIYCQKNYQKKITISQLAEAEHIDRNYFSQFLSKTNFQSFSRMVQYIRCFEAERLLLTTSLSVSEISFACGFSDPKYFYAAFKLFWSCTPTEHRLRCAQFMKKPAAVEFIQGPQVPAVIMEYLTKWHVGKTFSERAVEED</sequence>
<comment type="caution">
    <text evidence="5">The sequence shown here is derived from an EMBL/GenBank/DDBJ whole genome shotgun (WGS) entry which is preliminary data.</text>
</comment>
<dbReference type="Pfam" id="PF07883">
    <property type="entry name" value="Cupin_2"/>
    <property type="match status" value="1"/>
</dbReference>
<dbReference type="InterPro" id="IPR009057">
    <property type="entry name" value="Homeodomain-like_sf"/>
</dbReference>
<dbReference type="SUPFAM" id="SSF51182">
    <property type="entry name" value="RmlC-like cupins"/>
    <property type="match status" value="1"/>
</dbReference>
<dbReference type="RefSeq" id="WP_256133034.1">
    <property type="nucleotide sequence ID" value="NZ_JANFXK010000017.1"/>
</dbReference>
<organism evidence="5 6">
    <name type="scientific">Anaerovorax odorimutans</name>
    <dbReference type="NCBI Taxonomy" id="109327"/>
    <lineage>
        <taxon>Bacteria</taxon>
        <taxon>Bacillati</taxon>
        <taxon>Bacillota</taxon>
        <taxon>Clostridia</taxon>
        <taxon>Peptostreptococcales</taxon>
        <taxon>Anaerovoracaceae</taxon>
        <taxon>Anaerovorax</taxon>
    </lineage>
</organism>
<proteinExistence type="predicted"/>
<dbReference type="Gene3D" id="1.10.10.60">
    <property type="entry name" value="Homeodomain-like"/>
    <property type="match status" value="2"/>
</dbReference>
<dbReference type="PROSITE" id="PS01124">
    <property type="entry name" value="HTH_ARAC_FAMILY_2"/>
    <property type="match status" value="1"/>
</dbReference>
<name>A0ABT1RRQ5_9FIRM</name>
<dbReference type="InterPro" id="IPR013096">
    <property type="entry name" value="Cupin_2"/>
</dbReference>
<dbReference type="PANTHER" id="PTHR43280:SF34">
    <property type="entry name" value="ARAC-FAMILY TRANSCRIPTIONAL REGULATOR"/>
    <property type="match status" value="1"/>
</dbReference>
<dbReference type="InterPro" id="IPR014710">
    <property type="entry name" value="RmlC-like_jellyroll"/>
</dbReference>
<dbReference type="SMART" id="SM00342">
    <property type="entry name" value="HTH_ARAC"/>
    <property type="match status" value="1"/>
</dbReference>
<evidence type="ECO:0000313" key="5">
    <source>
        <dbReference type="EMBL" id="MCQ4637853.1"/>
    </source>
</evidence>
<evidence type="ECO:0000256" key="1">
    <source>
        <dbReference type="ARBA" id="ARBA00023015"/>
    </source>
</evidence>
<dbReference type="InterPro" id="IPR011051">
    <property type="entry name" value="RmlC_Cupin_sf"/>
</dbReference>
<evidence type="ECO:0000256" key="2">
    <source>
        <dbReference type="ARBA" id="ARBA00023125"/>
    </source>
</evidence>
<feature type="domain" description="HTH araC/xylS-type" evidence="4">
    <location>
        <begin position="182"/>
        <end position="280"/>
    </location>
</feature>